<proteinExistence type="predicted"/>
<accession>A0A0W8FEU3</accession>
<dbReference type="Pfam" id="PF00753">
    <property type="entry name" value="Lactamase_B"/>
    <property type="match status" value="1"/>
</dbReference>
<comment type="caution">
    <text evidence="2">The sequence shown here is derived from an EMBL/GenBank/DDBJ whole genome shotgun (WGS) entry which is preliminary data.</text>
</comment>
<name>A0A0W8FEU3_9ZZZZ</name>
<evidence type="ECO:0000313" key="2">
    <source>
        <dbReference type="EMBL" id="KUG19400.1"/>
    </source>
</evidence>
<dbReference type="SMART" id="SM00849">
    <property type="entry name" value="Lactamase_B"/>
    <property type="match status" value="1"/>
</dbReference>
<dbReference type="AlphaFoldDB" id="A0A0W8FEU3"/>
<dbReference type="SUPFAM" id="SSF56281">
    <property type="entry name" value="Metallo-hydrolase/oxidoreductase"/>
    <property type="match status" value="1"/>
</dbReference>
<protein>
    <submittedName>
        <fullName evidence="2">Putative metallo beta lactamase superfamily protein</fullName>
    </submittedName>
</protein>
<dbReference type="InterPro" id="IPR050855">
    <property type="entry name" value="NDM-1-like"/>
</dbReference>
<organism evidence="2">
    <name type="scientific">hydrocarbon metagenome</name>
    <dbReference type="NCBI Taxonomy" id="938273"/>
    <lineage>
        <taxon>unclassified sequences</taxon>
        <taxon>metagenomes</taxon>
        <taxon>ecological metagenomes</taxon>
    </lineage>
</organism>
<reference evidence="2" key="1">
    <citation type="journal article" date="2015" name="Proc. Natl. Acad. Sci. U.S.A.">
        <title>Networks of energetic and metabolic interactions define dynamics in microbial communities.</title>
        <authorList>
            <person name="Embree M."/>
            <person name="Liu J.K."/>
            <person name="Al-Bassam M.M."/>
            <person name="Zengler K."/>
        </authorList>
    </citation>
    <scope>NUCLEOTIDE SEQUENCE</scope>
</reference>
<feature type="domain" description="Metallo-beta-lactamase" evidence="1">
    <location>
        <begin position="44"/>
        <end position="223"/>
    </location>
</feature>
<dbReference type="Gene3D" id="3.60.15.10">
    <property type="entry name" value="Ribonuclease Z/Hydroxyacylglutathione hydrolase-like"/>
    <property type="match status" value="1"/>
</dbReference>
<dbReference type="PANTHER" id="PTHR42951:SF4">
    <property type="entry name" value="ACYL-COENZYME A THIOESTERASE MBLAC2"/>
    <property type="match status" value="1"/>
</dbReference>
<gene>
    <name evidence="2" type="ORF">ASZ90_010881</name>
</gene>
<dbReference type="InterPro" id="IPR001279">
    <property type="entry name" value="Metallo-B-lactamas"/>
</dbReference>
<sequence length="284" mass="31418">MKPQTVETMPGKPRVSFPDTGVLTVIPLEGLRIHSYQAPETAVFVSSHILETPNRLIVIDTQFLRPHAEQFRRYIDSLNKLIDRVIITHSHPDHWFGSEFFRDVPRFALQGVADEIAAGGEAMIQSYAPAFGNAITETVVAPQGVVRPGSETIDGIRLSYEEADGAEAGVNLVIELPAHRVLIAQDIVYNRVHPFLRQKDVDPWLSIIRRYREGAYDLVLAGHGLPTNMQALAEMERYLTGARSALAASSDIAMLKERLVGGNPGYQGELMLDISARYLYGAEG</sequence>
<evidence type="ECO:0000259" key="1">
    <source>
        <dbReference type="SMART" id="SM00849"/>
    </source>
</evidence>
<dbReference type="InterPro" id="IPR036866">
    <property type="entry name" value="RibonucZ/Hydroxyglut_hydro"/>
</dbReference>
<dbReference type="EMBL" id="LNQE01001295">
    <property type="protein sequence ID" value="KUG19400.1"/>
    <property type="molecule type" value="Genomic_DNA"/>
</dbReference>
<dbReference type="PANTHER" id="PTHR42951">
    <property type="entry name" value="METALLO-BETA-LACTAMASE DOMAIN-CONTAINING"/>
    <property type="match status" value="1"/>
</dbReference>